<evidence type="ECO:0000313" key="8">
    <source>
        <dbReference type="EMBL" id="MBY5958776.1"/>
    </source>
</evidence>
<evidence type="ECO:0000256" key="7">
    <source>
        <dbReference type="PROSITE-ProRule" id="PRU01360"/>
    </source>
</evidence>
<dbReference type="InterPro" id="IPR023996">
    <property type="entry name" value="TonB-dep_OMP_SusC/RagA"/>
</dbReference>
<dbReference type="Proteomes" id="UP000753961">
    <property type="component" value="Unassembled WGS sequence"/>
</dbReference>
<comment type="subcellular location">
    <subcellularLocation>
        <location evidence="1 7">Cell outer membrane</location>
        <topology evidence="1 7">Multi-pass membrane protein</topology>
    </subcellularLocation>
</comment>
<reference evidence="8" key="1">
    <citation type="submission" date="2021-06" db="EMBL/GenBank/DDBJ databases">
        <title>44 bacteria genomes isolated from Dapeng, Shenzhen.</title>
        <authorList>
            <person name="Zheng W."/>
            <person name="Yu S."/>
            <person name="Huang Y."/>
        </authorList>
    </citation>
    <scope>NUCLEOTIDE SEQUENCE</scope>
    <source>
        <strain evidence="8">DP5N28-2</strain>
    </source>
</reference>
<keyword evidence="4 7" id="KW-0812">Transmembrane</keyword>
<evidence type="ECO:0000313" key="9">
    <source>
        <dbReference type="Proteomes" id="UP000753961"/>
    </source>
</evidence>
<evidence type="ECO:0000256" key="3">
    <source>
        <dbReference type="ARBA" id="ARBA00022452"/>
    </source>
</evidence>
<comment type="similarity">
    <text evidence="7">Belongs to the TonB-dependent receptor family.</text>
</comment>
<keyword evidence="6 7" id="KW-0998">Cell outer membrane</keyword>
<dbReference type="NCBIfam" id="TIGR04056">
    <property type="entry name" value="OMP_RagA_SusC"/>
    <property type="match status" value="1"/>
</dbReference>
<keyword evidence="2 7" id="KW-0813">Transport</keyword>
<dbReference type="EMBL" id="JAHVHU010000010">
    <property type="protein sequence ID" value="MBY5958776.1"/>
    <property type="molecule type" value="Genomic_DNA"/>
</dbReference>
<keyword evidence="9" id="KW-1185">Reference proteome</keyword>
<keyword evidence="3 7" id="KW-1134">Transmembrane beta strand</keyword>
<organism evidence="8 9">
    <name type="scientific">Membranihabitans marinus</name>
    <dbReference type="NCBI Taxonomy" id="1227546"/>
    <lineage>
        <taxon>Bacteria</taxon>
        <taxon>Pseudomonadati</taxon>
        <taxon>Bacteroidota</taxon>
        <taxon>Saprospiria</taxon>
        <taxon>Saprospirales</taxon>
        <taxon>Saprospiraceae</taxon>
        <taxon>Membranihabitans</taxon>
    </lineage>
</organism>
<dbReference type="InterPro" id="IPR039426">
    <property type="entry name" value="TonB-dep_rcpt-like"/>
</dbReference>
<comment type="caution">
    <text evidence="8">The sequence shown here is derived from an EMBL/GenBank/DDBJ whole genome shotgun (WGS) entry which is preliminary data.</text>
</comment>
<dbReference type="Gene3D" id="2.40.170.20">
    <property type="entry name" value="TonB-dependent receptor, beta-barrel domain"/>
    <property type="match status" value="1"/>
</dbReference>
<protein>
    <submittedName>
        <fullName evidence="8">SusC/RagA family TonB-linked outer membrane protein</fullName>
    </submittedName>
</protein>
<dbReference type="AlphaFoldDB" id="A0A953HV58"/>
<gene>
    <name evidence="8" type="ORF">KUV50_11560</name>
</gene>
<evidence type="ECO:0000256" key="4">
    <source>
        <dbReference type="ARBA" id="ARBA00022692"/>
    </source>
</evidence>
<name>A0A953HV58_9BACT</name>
<dbReference type="SUPFAM" id="SSF56935">
    <property type="entry name" value="Porins"/>
    <property type="match status" value="1"/>
</dbReference>
<sequence length="445" mass="50646">MNIYARSSWIGRLNYNFQGKYLAEFIFRRDGSLKFPPKSRWGNFPGLLLGWRASEEPFWQANLAAINYFKLKLSYGEMGMDPGAAFQYINKYTLGTGMTIGSDREVKTKISQASLANPNITWEKQKTYNIGFESEFLDNAFFFNADVFYNRRSDILTSRNASVPDYSGLALPDENIAIVDNKGFELEGGYNSSVSKEWMITVSGNIGWSKNEVVFMDEPERAVPWQRRTGHAYGADLVYNAIGIFRTEADVAGYPHWNGAKPGDVIFEDYNGDGVINSEDRILLDKTDFPTTFYGVKLDLNYKNWGLSILVQGQGDYYVSSISGNRGIGQNVYSWMATDYWTPETTQATNARPFHRGDQYWSYISNSSTYWYDNMAYARLKNAVLRYKFPDTWMDQVGIAGASLFLSGNNLFLIYSKQKNYDPEIADPESYPAMKTFALGAYITF</sequence>
<dbReference type="GO" id="GO:0009279">
    <property type="term" value="C:cell outer membrane"/>
    <property type="evidence" value="ECO:0007669"/>
    <property type="project" value="UniProtKB-SubCell"/>
</dbReference>
<evidence type="ECO:0000256" key="2">
    <source>
        <dbReference type="ARBA" id="ARBA00022448"/>
    </source>
</evidence>
<keyword evidence="5 7" id="KW-0472">Membrane</keyword>
<dbReference type="RefSeq" id="WP_222580315.1">
    <property type="nucleotide sequence ID" value="NZ_JAHVHU010000010.1"/>
</dbReference>
<accession>A0A953HV58</accession>
<evidence type="ECO:0000256" key="1">
    <source>
        <dbReference type="ARBA" id="ARBA00004571"/>
    </source>
</evidence>
<evidence type="ECO:0000256" key="5">
    <source>
        <dbReference type="ARBA" id="ARBA00023136"/>
    </source>
</evidence>
<evidence type="ECO:0000256" key="6">
    <source>
        <dbReference type="ARBA" id="ARBA00023237"/>
    </source>
</evidence>
<dbReference type="InterPro" id="IPR036942">
    <property type="entry name" value="Beta-barrel_TonB_sf"/>
</dbReference>
<dbReference type="PROSITE" id="PS52016">
    <property type="entry name" value="TONB_DEPENDENT_REC_3"/>
    <property type="match status" value="1"/>
</dbReference>
<proteinExistence type="inferred from homology"/>